<dbReference type="EMBL" id="CADCVO010000187">
    <property type="protein sequence ID" value="CAA9481846.1"/>
    <property type="molecule type" value="Genomic_DNA"/>
</dbReference>
<dbReference type="InterPro" id="IPR011006">
    <property type="entry name" value="CheY-like_superfamily"/>
</dbReference>
<evidence type="ECO:0000259" key="6">
    <source>
        <dbReference type="PROSITE" id="PS50043"/>
    </source>
</evidence>
<evidence type="ECO:0000259" key="7">
    <source>
        <dbReference type="PROSITE" id="PS50110"/>
    </source>
</evidence>
<evidence type="ECO:0000256" key="5">
    <source>
        <dbReference type="PROSITE-ProRule" id="PRU00169"/>
    </source>
</evidence>
<keyword evidence="3" id="KW-0238">DNA-binding</keyword>
<accession>A0A6J4RUG6</accession>
<feature type="domain" description="HTH luxR-type" evidence="6">
    <location>
        <begin position="158"/>
        <end position="223"/>
    </location>
</feature>
<dbReference type="CDD" id="cd06170">
    <property type="entry name" value="LuxR_C_like"/>
    <property type="match status" value="1"/>
</dbReference>
<keyword evidence="4" id="KW-0804">Transcription</keyword>
<evidence type="ECO:0000256" key="1">
    <source>
        <dbReference type="ARBA" id="ARBA00022553"/>
    </source>
</evidence>
<dbReference type="PROSITE" id="PS00622">
    <property type="entry name" value="HTH_LUXR_1"/>
    <property type="match status" value="1"/>
</dbReference>
<keyword evidence="1 5" id="KW-0597">Phosphoprotein</keyword>
<dbReference type="InterPro" id="IPR001789">
    <property type="entry name" value="Sig_transdc_resp-reg_receiver"/>
</dbReference>
<protein>
    <submittedName>
        <fullName evidence="8">Two-component transcriptional response regulator, LuxR family</fullName>
    </submittedName>
</protein>
<dbReference type="GO" id="GO:0003677">
    <property type="term" value="F:DNA binding"/>
    <property type="evidence" value="ECO:0007669"/>
    <property type="project" value="UniProtKB-KW"/>
</dbReference>
<dbReference type="Pfam" id="PF00196">
    <property type="entry name" value="GerE"/>
    <property type="match status" value="1"/>
</dbReference>
<dbReference type="InterPro" id="IPR039420">
    <property type="entry name" value="WalR-like"/>
</dbReference>
<dbReference type="GO" id="GO:0000160">
    <property type="term" value="P:phosphorelay signal transduction system"/>
    <property type="evidence" value="ECO:0007669"/>
    <property type="project" value="InterPro"/>
</dbReference>
<evidence type="ECO:0000256" key="2">
    <source>
        <dbReference type="ARBA" id="ARBA00023015"/>
    </source>
</evidence>
<dbReference type="SUPFAM" id="SSF52172">
    <property type="entry name" value="CheY-like"/>
    <property type="match status" value="1"/>
</dbReference>
<dbReference type="GO" id="GO:0006355">
    <property type="term" value="P:regulation of DNA-templated transcription"/>
    <property type="evidence" value="ECO:0007669"/>
    <property type="project" value="InterPro"/>
</dbReference>
<evidence type="ECO:0000256" key="4">
    <source>
        <dbReference type="ARBA" id="ARBA00023163"/>
    </source>
</evidence>
<dbReference type="PANTHER" id="PTHR43214:SF24">
    <property type="entry name" value="TRANSCRIPTIONAL REGULATORY PROTEIN NARL-RELATED"/>
    <property type="match status" value="1"/>
</dbReference>
<dbReference type="SMART" id="SM00448">
    <property type="entry name" value="REC"/>
    <property type="match status" value="1"/>
</dbReference>
<reference evidence="8" key="1">
    <citation type="submission" date="2020-02" db="EMBL/GenBank/DDBJ databases">
        <authorList>
            <person name="Meier V. D."/>
        </authorList>
    </citation>
    <scope>NUCLEOTIDE SEQUENCE</scope>
    <source>
        <strain evidence="8">AVDCRST_MAG13</strain>
    </source>
</reference>
<organism evidence="8">
    <name type="scientific">uncultured Solirubrobacteraceae bacterium</name>
    <dbReference type="NCBI Taxonomy" id="1162706"/>
    <lineage>
        <taxon>Bacteria</taxon>
        <taxon>Bacillati</taxon>
        <taxon>Actinomycetota</taxon>
        <taxon>Thermoleophilia</taxon>
        <taxon>Solirubrobacterales</taxon>
        <taxon>Solirubrobacteraceae</taxon>
        <taxon>environmental samples</taxon>
    </lineage>
</organism>
<dbReference type="PROSITE" id="PS50110">
    <property type="entry name" value="RESPONSE_REGULATORY"/>
    <property type="match status" value="1"/>
</dbReference>
<dbReference type="AlphaFoldDB" id="A0A6J4RUG6"/>
<keyword evidence="2" id="KW-0805">Transcription regulation</keyword>
<dbReference type="InterPro" id="IPR016032">
    <property type="entry name" value="Sig_transdc_resp-reg_C-effctor"/>
</dbReference>
<dbReference type="SUPFAM" id="SSF46894">
    <property type="entry name" value="C-terminal effector domain of the bipartite response regulators"/>
    <property type="match status" value="1"/>
</dbReference>
<dbReference type="Pfam" id="PF00072">
    <property type="entry name" value="Response_reg"/>
    <property type="match status" value="1"/>
</dbReference>
<gene>
    <name evidence="8" type="ORF">AVDCRST_MAG13-1214</name>
</gene>
<feature type="modified residue" description="4-aspartylphosphate" evidence="5">
    <location>
        <position position="71"/>
    </location>
</feature>
<proteinExistence type="predicted"/>
<dbReference type="PROSITE" id="PS50043">
    <property type="entry name" value="HTH_LUXR_2"/>
    <property type="match status" value="1"/>
</dbReference>
<dbReference type="PANTHER" id="PTHR43214">
    <property type="entry name" value="TWO-COMPONENT RESPONSE REGULATOR"/>
    <property type="match status" value="1"/>
</dbReference>
<sequence length="226" mass="23904">MSAAASPHPGSAGVPRTRVRVVVADDHPLFREAVVRAVRERPELELVGAAADGRQALELIREQRPDVAILDVKMPELDGLRVLSALRRDASETRVILLSAFLDGAMAFEAMAGGAAAFLSKDADRGRITDAVAAVSRGETVLGPEIQSGLAQEIRLRGGGGRPGLSAREREILGHIAEGRSAPEIARLLFLSPATVKSHLGALYEKLGVSDRAAAVAEAMRRGLLE</sequence>
<dbReference type="SMART" id="SM00421">
    <property type="entry name" value="HTH_LUXR"/>
    <property type="match status" value="1"/>
</dbReference>
<dbReference type="Gene3D" id="3.40.50.2300">
    <property type="match status" value="1"/>
</dbReference>
<dbReference type="InterPro" id="IPR058245">
    <property type="entry name" value="NreC/VraR/RcsB-like_REC"/>
</dbReference>
<name>A0A6J4RUG6_9ACTN</name>
<evidence type="ECO:0000256" key="3">
    <source>
        <dbReference type="ARBA" id="ARBA00023125"/>
    </source>
</evidence>
<feature type="domain" description="Response regulatory" evidence="7">
    <location>
        <begin position="20"/>
        <end position="136"/>
    </location>
</feature>
<evidence type="ECO:0000313" key="8">
    <source>
        <dbReference type="EMBL" id="CAA9481846.1"/>
    </source>
</evidence>
<dbReference type="CDD" id="cd17535">
    <property type="entry name" value="REC_NarL-like"/>
    <property type="match status" value="1"/>
</dbReference>
<dbReference type="InterPro" id="IPR000792">
    <property type="entry name" value="Tscrpt_reg_LuxR_C"/>
</dbReference>
<dbReference type="PRINTS" id="PR00038">
    <property type="entry name" value="HTHLUXR"/>
</dbReference>